<sequence length="70" mass="7729">MAEVVEMMPMGGTPPLDDILAGLEESVLRGARLHKEPPAVDTLRKKMIGRWQHGKYFEEAPDGTLVRKAG</sequence>
<organism evidence="1 2">
    <name type="scientific">Methylobacterium goesingense</name>
    <dbReference type="NCBI Taxonomy" id="243690"/>
    <lineage>
        <taxon>Bacteria</taxon>
        <taxon>Pseudomonadati</taxon>
        <taxon>Pseudomonadota</taxon>
        <taxon>Alphaproteobacteria</taxon>
        <taxon>Hyphomicrobiales</taxon>
        <taxon>Methylobacteriaceae</taxon>
        <taxon>Methylobacterium</taxon>
    </lineage>
</organism>
<dbReference type="EMBL" id="JBEPMM010000025">
    <property type="protein sequence ID" value="MET3695258.1"/>
    <property type="molecule type" value="Genomic_DNA"/>
</dbReference>
<accession>A0ABV2LBM8</accession>
<evidence type="ECO:0000313" key="2">
    <source>
        <dbReference type="Proteomes" id="UP001549145"/>
    </source>
</evidence>
<keyword evidence="2" id="KW-1185">Reference proteome</keyword>
<protein>
    <submittedName>
        <fullName evidence="1">Uncharacterized protein</fullName>
    </submittedName>
</protein>
<dbReference type="RefSeq" id="WP_238280940.1">
    <property type="nucleotide sequence ID" value="NZ_BPQL01000107.1"/>
</dbReference>
<name>A0ABV2LBM8_9HYPH</name>
<gene>
    <name evidence="1" type="ORF">ABID43_004826</name>
</gene>
<evidence type="ECO:0000313" key="1">
    <source>
        <dbReference type="EMBL" id="MET3695258.1"/>
    </source>
</evidence>
<dbReference type="Proteomes" id="UP001549145">
    <property type="component" value="Unassembled WGS sequence"/>
</dbReference>
<reference evidence="1 2" key="1">
    <citation type="submission" date="2024-06" db="EMBL/GenBank/DDBJ databases">
        <title>Genomic Encyclopedia of Type Strains, Phase IV (KMG-IV): sequencing the most valuable type-strain genomes for metagenomic binning, comparative biology and taxonomic classification.</title>
        <authorList>
            <person name="Goeker M."/>
        </authorList>
    </citation>
    <scope>NUCLEOTIDE SEQUENCE [LARGE SCALE GENOMIC DNA]</scope>
    <source>
        <strain evidence="1 2">DSM 21331</strain>
    </source>
</reference>
<proteinExistence type="predicted"/>
<comment type="caution">
    <text evidence="1">The sequence shown here is derived from an EMBL/GenBank/DDBJ whole genome shotgun (WGS) entry which is preliminary data.</text>
</comment>